<comment type="caution">
    <text evidence="2">The sequence shown here is derived from an EMBL/GenBank/DDBJ whole genome shotgun (WGS) entry which is preliminary data.</text>
</comment>
<dbReference type="PANTHER" id="PTHR33164">
    <property type="entry name" value="TRANSCRIPTIONAL REGULATOR, MARR FAMILY"/>
    <property type="match status" value="1"/>
</dbReference>
<dbReference type="AlphaFoldDB" id="A0A3D4V3N3"/>
<dbReference type="InterPro" id="IPR036388">
    <property type="entry name" value="WH-like_DNA-bd_sf"/>
</dbReference>
<sequence>MTQTLPLPAASETEPCSSAAASVHALRAATAQMERTMARALEPFGITASQYELLQVIQVRVGRGGGCSELGKHLAAPGPDITRMLDRLDTAGLVSRQRDTNDRRVVHTALTDKAVELLETVAPAAAEAEQLIFAGLTESERMQLTVLLRRIRQNCPID</sequence>
<dbReference type="InterPro" id="IPR039422">
    <property type="entry name" value="MarR/SlyA-like"/>
</dbReference>
<organism evidence="2 3">
    <name type="scientific">Gemmatimonas aurantiaca</name>
    <dbReference type="NCBI Taxonomy" id="173480"/>
    <lineage>
        <taxon>Bacteria</taxon>
        <taxon>Pseudomonadati</taxon>
        <taxon>Gemmatimonadota</taxon>
        <taxon>Gemmatimonadia</taxon>
        <taxon>Gemmatimonadales</taxon>
        <taxon>Gemmatimonadaceae</taxon>
        <taxon>Gemmatimonas</taxon>
    </lineage>
</organism>
<accession>A0A3D4V3N3</accession>
<dbReference type="GO" id="GO:0006950">
    <property type="term" value="P:response to stress"/>
    <property type="evidence" value="ECO:0007669"/>
    <property type="project" value="TreeGrafter"/>
</dbReference>
<proteinExistence type="predicted"/>
<dbReference type="InterPro" id="IPR000835">
    <property type="entry name" value="HTH_MarR-typ"/>
</dbReference>
<dbReference type="Gene3D" id="1.10.10.10">
    <property type="entry name" value="Winged helix-like DNA-binding domain superfamily/Winged helix DNA-binding domain"/>
    <property type="match status" value="1"/>
</dbReference>
<dbReference type="InterPro" id="IPR036390">
    <property type="entry name" value="WH_DNA-bd_sf"/>
</dbReference>
<dbReference type="PRINTS" id="PR00598">
    <property type="entry name" value="HTHMARR"/>
</dbReference>
<evidence type="ECO:0000259" key="1">
    <source>
        <dbReference type="PROSITE" id="PS50995"/>
    </source>
</evidence>
<evidence type="ECO:0000313" key="2">
    <source>
        <dbReference type="EMBL" id="HCT55730.1"/>
    </source>
</evidence>
<dbReference type="Pfam" id="PF01047">
    <property type="entry name" value="MarR"/>
    <property type="match status" value="1"/>
</dbReference>
<gene>
    <name evidence="2" type="ORF">DGD08_00810</name>
</gene>
<protein>
    <submittedName>
        <fullName evidence="2">MarR family transcriptional regulator</fullName>
    </submittedName>
</protein>
<dbReference type="GO" id="GO:0003700">
    <property type="term" value="F:DNA-binding transcription factor activity"/>
    <property type="evidence" value="ECO:0007669"/>
    <property type="project" value="InterPro"/>
</dbReference>
<dbReference type="EMBL" id="DPIY01000001">
    <property type="protein sequence ID" value="HCT55730.1"/>
    <property type="molecule type" value="Genomic_DNA"/>
</dbReference>
<name>A0A3D4V3N3_9BACT</name>
<dbReference type="SUPFAM" id="SSF46785">
    <property type="entry name" value="Winged helix' DNA-binding domain"/>
    <property type="match status" value="1"/>
</dbReference>
<reference evidence="2 3" key="1">
    <citation type="journal article" date="2018" name="Nat. Biotechnol.">
        <title>A standardized bacterial taxonomy based on genome phylogeny substantially revises the tree of life.</title>
        <authorList>
            <person name="Parks D.H."/>
            <person name="Chuvochina M."/>
            <person name="Waite D.W."/>
            <person name="Rinke C."/>
            <person name="Skarshewski A."/>
            <person name="Chaumeil P.A."/>
            <person name="Hugenholtz P."/>
        </authorList>
    </citation>
    <scope>NUCLEOTIDE SEQUENCE [LARGE SCALE GENOMIC DNA]</scope>
    <source>
        <strain evidence="2">UBA8844</strain>
    </source>
</reference>
<feature type="domain" description="HTH marR-type" evidence="1">
    <location>
        <begin position="19"/>
        <end position="153"/>
    </location>
</feature>
<dbReference type="PANTHER" id="PTHR33164:SF43">
    <property type="entry name" value="HTH-TYPE TRANSCRIPTIONAL REPRESSOR YETL"/>
    <property type="match status" value="1"/>
</dbReference>
<dbReference type="Proteomes" id="UP000264071">
    <property type="component" value="Unassembled WGS sequence"/>
</dbReference>
<evidence type="ECO:0000313" key="3">
    <source>
        <dbReference type="Proteomes" id="UP000264071"/>
    </source>
</evidence>
<dbReference type="OMA" id="EQYRWIR"/>
<dbReference type="PROSITE" id="PS50995">
    <property type="entry name" value="HTH_MARR_2"/>
    <property type="match status" value="1"/>
</dbReference>
<dbReference type="SMART" id="SM00347">
    <property type="entry name" value="HTH_MARR"/>
    <property type="match status" value="1"/>
</dbReference>